<name>A0AAN9SDH3_PSOTE</name>
<proteinExistence type="predicted"/>
<protein>
    <recommendedName>
        <fullName evidence="3">Triacylglycerol lipase</fullName>
    </recommendedName>
</protein>
<evidence type="ECO:0000313" key="2">
    <source>
        <dbReference type="Proteomes" id="UP001386955"/>
    </source>
</evidence>
<sequence>MSRDTIAKLAEGVCKNLKLDCSKMLALFTGPNCCLNSSSINKFLDHGLQSTSTMNVIHLFQMIRTGSIAKFDYGNLLKNIYHYGHLVPPVYDIMAIPNEFPLFVGYGGQDALSEEHDVQLLLNDLRDHDPNKLVVLFTKDYAHVDYFFAVNAKQIIYDPMIAFFSVN</sequence>
<evidence type="ECO:0008006" key="3">
    <source>
        <dbReference type="Google" id="ProtNLM"/>
    </source>
</evidence>
<dbReference type="EMBL" id="JAYMYS010000005">
    <property type="protein sequence ID" value="KAK7393825.1"/>
    <property type="molecule type" value="Genomic_DNA"/>
</dbReference>
<organism evidence="1 2">
    <name type="scientific">Psophocarpus tetragonolobus</name>
    <name type="common">Winged bean</name>
    <name type="synonym">Dolichos tetragonolobus</name>
    <dbReference type="NCBI Taxonomy" id="3891"/>
    <lineage>
        <taxon>Eukaryota</taxon>
        <taxon>Viridiplantae</taxon>
        <taxon>Streptophyta</taxon>
        <taxon>Embryophyta</taxon>
        <taxon>Tracheophyta</taxon>
        <taxon>Spermatophyta</taxon>
        <taxon>Magnoliopsida</taxon>
        <taxon>eudicotyledons</taxon>
        <taxon>Gunneridae</taxon>
        <taxon>Pentapetalae</taxon>
        <taxon>rosids</taxon>
        <taxon>fabids</taxon>
        <taxon>Fabales</taxon>
        <taxon>Fabaceae</taxon>
        <taxon>Papilionoideae</taxon>
        <taxon>50 kb inversion clade</taxon>
        <taxon>NPAAA clade</taxon>
        <taxon>indigoferoid/millettioid clade</taxon>
        <taxon>Phaseoleae</taxon>
        <taxon>Psophocarpus</taxon>
    </lineage>
</organism>
<dbReference type="Proteomes" id="UP001386955">
    <property type="component" value="Unassembled WGS sequence"/>
</dbReference>
<accession>A0AAN9SDH3</accession>
<keyword evidence="2" id="KW-1185">Reference proteome</keyword>
<dbReference type="Gene3D" id="3.40.50.1820">
    <property type="entry name" value="alpha/beta hydrolase"/>
    <property type="match status" value="1"/>
</dbReference>
<dbReference type="SUPFAM" id="SSF53474">
    <property type="entry name" value="alpha/beta-Hydrolases"/>
    <property type="match status" value="1"/>
</dbReference>
<evidence type="ECO:0000313" key="1">
    <source>
        <dbReference type="EMBL" id="KAK7393825.1"/>
    </source>
</evidence>
<dbReference type="PANTHER" id="PTHR11005">
    <property type="entry name" value="LYSOSOMAL ACID LIPASE-RELATED"/>
    <property type="match status" value="1"/>
</dbReference>
<dbReference type="InterPro" id="IPR029058">
    <property type="entry name" value="AB_hydrolase_fold"/>
</dbReference>
<dbReference type="AlphaFoldDB" id="A0AAN9SDH3"/>
<gene>
    <name evidence="1" type="ORF">VNO78_22389</name>
</gene>
<reference evidence="1 2" key="1">
    <citation type="submission" date="2024-01" db="EMBL/GenBank/DDBJ databases">
        <title>The genomes of 5 underutilized Papilionoideae crops provide insights into root nodulation and disease resistanc.</title>
        <authorList>
            <person name="Jiang F."/>
        </authorList>
    </citation>
    <scope>NUCLEOTIDE SEQUENCE [LARGE SCALE GENOMIC DNA]</scope>
    <source>
        <strain evidence="1">DUOXIRENSHENG_FW03</strain>
        <tissue evidence="1">Leaves</tissue>
    </source>
</reference>
<comment type="caution">
    <text evidence="1">The sequence shown here is derived from an EMBL/GenBank/DDBJ whole genome shotgun (WGS) entry which is preliminary data.</text>
</comment>